<name>A0A182NT07_9DIPT</name>
<dbReference type="EnsemblMetazoa" id="ADIR010797-RA">
    <property type="protein sequence ID" value="ADIR010797-PA"/>
    <property type="gene ID" value="ADIR010797"/>
</dbReference>
<protein>
    <recommendedName>
        <fullName evidence="1">HAT C-terminal dimerisation domain-containing protein</fullName>
    </recommendedName>
</protein>
<dbReference type="GO" id="GO:0046983">
    <property type="term" value="F:protein dimerization activity"/>
    <property type="evidence" value="ECO:0007669"/>
    <property type="project" value="InterPro"/>
</dbReference>
<dbReference type="SUPFAM" id="SSF53098">
    <property type="entry name" value="Ribonuclease H-like"/>
    <property type="match status" value="1"/>
</dbReference>
<dbReference type="PANTHER" id="PTHR47611">
    <property type="entry name" value="HAT DIMERISATION DOMAIN, C-TERMINAL"/>
    <property type="match status" value="1"/>
</dbReference>
<feature type="domain" description="HAT C-terminal dimerisation" evidence="1">
    <location>
        <begin position="110"/>
        <end position="181"/>
    </location>
</feature>
<reference evidence="2" key="2">
    <citation type="submission" date="2020-05" db="UniProtKB">
        <authorList>
            <consortium name="EnsemblMetazoa"/>
        </authorList>
    </citation>
    <scope>IDENTIFICATION</scope>
    <source>
        <strain evidence="2">WRAIR2</strain>
    </source>
</reference>
<proteinExistence type="predicted"/>
<dbReference type="Pfam" id="PF05699">
    <property type="entry name" value="Dimer_Tnp_hAT"/>
    <property type="match status" value="1"/>
</dbReference>
<reference evidence="3" key="1">
    <citation type="submission" date="2013-03" db="EMBL/GenBank/DDBJ databases">
        <title>The Genome Sequence of Anopheles dirus WRAIR2.</title>
        <authorList>
            <consortium name="The Broad Institute Genomics Platform"/>
            <person name="Neafsey D.E."/>
            <person name="Walton C."/>
            <person name="Walker B."/>
            <person name="Young S.K."/>
            <person name="Zeng Q."/>
            <person name="Gargeya S."/>
            <person name="Fitzgerald M."/>
            <person name="Haas B."/>
            <person name="Abouelleil A."/>
            <person name="Allen A.W."/>
            <person name="Alvarado L."/>
            <person name="Arachchi H.M."/>
            <person name="Berlin A.M."/>
            <person name="Chapman S.B."/>
            <person name="Gainer-Dewar J."/>
            <person name="Goldberg J."/>
            <person name="Griggs A."/>
            <person name="Gujja S."/>
            <person name="Hansen M."/>
            <person name="Howarth C."/>
            <person name="Imamovic A."/>
            <person name="Ireland A."/>
            <person name="Larimer J."/>
            <person name="McCowan C."/>
            <person name="Murphy C."/>
            <person name="Pearson M."/>
            <person name="Poon T.W."/>
            <person name="Priest M."/>
            <person name="Roberts A."/>
            <person name="Saif S."/>
            <person name="Shea T."/>
            <person name="Sisk P."/>
            <person name="Sykes S."/>
            <person name="Wortman J."/>
            <person name="Nusbaum C."/>
            <person name="Birren B."/>
        </authorList>
    </citation>
    <scope>NUCLEOTIDE SEQUENCE [LARGE SCALE GENOMIC DNA]</scope>
    <source>
        <strain evidence="3">WRAIR2</strain>
    </source>
</reference>
<evidence type="ECO:0000313" key="3">
    <source>
        <dbReference type="Proteomes" id="UP000075884"/>
    </source>
</evidence>
<dbReference type="VEuPathDB" id="VectorBase:ADIR010797"/>
<dbReference type="AlphaFoldDB" id="A0A182NT07"/>
<dbReference type="InterPro" id="IPR012337">
    <property type="entry name" value="RNaseH-like_sf"/>
</dbReference>
<dbReference type="STRING" id="7168.A0A182NT07"/>
<keyword evidence="3" id="KW-1185">Reference proteome</keyword>
<sequence length="196" mass="22699">MLDHFNKHEDFFSELGQQYLELGNRFVKSLTEALKQRLKTLKENIFFKAALLIDPRFNYLNSNTNTTHNIVTDFDIFFTELYGGLLPGSDVGTAQTSPDRFVRQLNALDLETHQNSTFNVWHHWMSRKYTHPELYEVATLLLAVPSNQVSVERAFSALGLVLSDKRTKMNDDTLENILLIKLNKTLFEKILPNLYT</sequence>
<evidence type="ECO:0000259" key="1">
    <source>
        <dbReference type="Pfam" id="PF05699"/>
    </source>
</evidence>
<dbReference type="InterPro" id="IPR008906">
    <property type="entry name" value="HATC_C_dom"/>
</dbReference>
<evidence type="ECO:0000313" key="2">
    <source>
        <dbReference type="EnsemblMetazoa" id="ADIR010797-PA"/>
    </source>
</evidence>
<accession>A0A182NT07</accession>
<organism evidence="2 3">
    <name type="scientific">Anopheles dirus</name>
    <dbReference type="NCBI Taxonomy" id="7168"/>
    <lineage>
        <taxon>Eukaryota</taxon>
        <taxon>Metazoa</taxon>
        <taxon>Ecdysozoa</taxon>
        <taxon>Arthropoda</taxon>
        <taxon>Hexapoda</taxon>
        <taxon>Insecta</taxon>
        <taxon>Pterygota</taxon>
        <taxon>Neoptera</taxon>
        <taxon>Endopterygota</taxon>
        <taxon>Diptera</taxon>
        <taxon>Nematocera</taxon>
        <taxon>Culicoidea</taxon>
        <taxon>Culicidae</taxon>
        <taxon>Anophelinae</taxon>
        <taxon>Anopheles</taxon>
    </lineage>
</organism>
<dbReference type="Proteomes" id="UP000075884">
    <property type="component" value="Unassembled WGS sequence"/>
</dbReference>
<dbReference type="PANTHER" id="PTHR47611:SF1">
    <property type="entry name" value="CCHC-TYPE DOMAIN-CONTAINING PROTEIN"/>
    <property type="match status" value="1"/>
</dbReference>